<evidence type="ECO:0000313" key="1">
    <source>
        <dbReference type="EMBL" id="ACR35954.1"/>
    </source>
</evidence>
<dbReference type="AlphaFoldDB" id="C4J454"/>
<reference evidence="1" key="2">
    <citation type="submission" date="2012-06" db="EMBL/GenBank/DDBJ databases">
        <authorList>
            <person name="Yu Y."/>
            <person name="Currie J."/>
            <person name="Lomeli R."/>
            <person name="Angelova A."/>
            <person name="Collura K."/>
            <person name="Wissotski M."/>
            <person name="Campos D."/>
            <person name="Kudrna D."/>
            <person name="Golser W."/>
            <person name="Ashely E."/>
            <person name="Descour A."/>
            <person name="Fernandes J."/>
            <person name="Soderlund C."/>
            <person name="Walbot V."/>
        </authorList>
    </citation>
    <scope>NUCLEOTIDE SEQUENCE</scope>
    <source>
        <strain evidence="1">B73</strain>
    </source>
</reference>
<accession>C4J454</accession>
<organism evidence="1">
    <name type="scientific">Zea mays</name>
    <name type="common">Maize</name>
    <dbReference type="NCBI Taxonomy" id="4577"/>
    <lineage>
        <taxon>Eukaryota</taxon>
        <taxon>Viridiplantae</taxon>
        <taxon>Streptophyta</taxon>
        <taxon>Embryophyta</taxon>
        <taxon>Tracheophyta</taxon>
        <taxon>Spermatophyta</taxon>
        <taxon>Magnoliopsida</taxon>
        <taxon>Liliopsida</taxon>
        <taxon>Poales</taxon>
        <taxon>Poaceae</taxon>
        <taxon>PACMAD clade</taxon>
        <taxon>Panicoideae</taxon>
        <taxon>Andropogonodae</taxon>
        <taxon>Andropogoneae</taxon>
        <taxon>Tripsacinae</taxon>
        <taxon>Zea</taxon>
    </lineage>
</organism>
<dbReference type="EMBL" id="BT085601">
    <property type="protein sequence ID" value="ACR35954.1"/>
    <property type="molecule type" value="mRNA"/>
</dbReference>
<name>C4J454_MAIZE</name>
<reference evidence="1" key="1">
    <citation type="journal article" date="2009" name="PLoS Genet.">
        <title>Sequencing, mapping, and analysis of 27,455 maize full-length cDNAs.</title>
        <authorList>
            <person name="Soderlund C."/>
            <person name="Descour A."/>
            <person name="Kudrna D."/>
            <person name="Bomhoff M."/>
            <person name="Boyd L."/>
            <person name="Currie J."/>
            <person name="Angelova A."/>
            <person name="Collura K."/>
            <person name="Wissotski M."/>
            <person name="Ashley E."/>
            <person name="Morrow D."/>
            <person name="Fernandes J."/>
            <person name="Walbot V."/>
            <person name="Yu Y."/>
        </authorList>
    </citation>
    <scope>NUCLEOTIDE SEQUENCE</scope>
    <source>
        <strain evidence="1">B73</strain>
    </source>
</reference>
<proteinExistence type="evidence at transcript level"/>
<sequence length="89" mass="9825">MLFGLKREGHNTGLKSRILTVAPHRLQSNNGDLMLHPESPTGNLPFPLSFLADAENEFLLCSTKWGYNRSSGPTEGKFLAECVEFSSQS</sequence>
<protein>
    <submittedName>
        <fullName evidence="1">Uncharacterized protein</fullName>
    </submittedName>
</protein>